<evidence type="ECO:0000256" key="2">
    <source>
        <dbReference type="ARBA" id="ARBA00007357"/>
    </source>
</evidence>
<dbReference type="InterPro" id="IPR042089">
    <property type="entry name" value="Peptidase_M13_dom_2"/>
</dbReference>
<feature type="domain" description="Peptidase M13 N-terminal" evidence="10">
    <location>
        <begin position="39"/>
        <end position="416"/>
    </location>
</feature>
<feature type="chain" id="PRO_5027099208" evidence="8">
    <location>
        <begin position="23"/>
        <end position="672"/>
    </location>
</feature>
<name>A0A6L9LIV6_9BACT</name>
<dbReference type="GO" id="GO:0046872">
    <property type="term" value="F:metal ion binding"/>
    <property type="evidence" value="ECO:0007669"/>
    <property type="project" value="UniProtKB-KW"/>
</dbReference>
<dbReference type="InterPro" id="IPR000718">
    <property type="entry name" value="Peptidase_M13"/>
</dbReference>
<dbReference type="Gene3D" id="1.10.1380.10">
    <property type="entry name" value="Neutral endopeptidase , domain2"/>
    <property type="match status" value="1"/>
</dbReference>
<dbReference type="Gene3D" id="3.40.390.10">
    <property type="entry name" value="Collagenase (Catalytic Domain)"/>
    <property type="match status" value="1"/>
</dbReference>
<dbReference type="SUPFAM" id="SSF55486">
    <property type="entry name" value="Metalloproteases ('zincins'), catalytic domain"/>
    <property type="match status" value="1"/>
</dbReference>
<dbReference type="PANTHER" id="PTHR11733:SF167">
    <property type="entry name" value="FI17812P1-RELATED"/>
    <property type="match status" value="1"/>
</dbReference>
<dbReference type="AlphaFoldDB" id="A0A6L9LIV6"/>
<evidence type="ECO:0000256" key="5">
    <source>
        <dbReference type="ARBA" id="ARBA00022801"/>
    </source>
</evidence>
<comment type="caution">
    <text evidence="11">The sequence shown here is derived from an EMBL/GenBank/DDBJ whole genome shotgun (WGS) entry which is preliminary data.</text>
</comment>
<evidence type="ECO:0000256" key="7">
    <source>
        <dbReference type="ARBA" id="ARBA00023049"/>
    </source>
</evidence>
<accession>A0A6L9LIV6</accession>
<dbReference type="Proteomes" id="UP000474175">
    <property type="component" value="Unassembled WGS sequence"/>
</dbReference>
<dbReference type="GO" id="GO:0005886">
    <property type="term" value="C:plasma membrane"/>
    <property type="evidence" value="ECO:0007669"/>
    <property type="project" value="TreeGrafter"/>
</dbReference>
<keyword evidence="7" id="KW-0482">Metalloprotease</keyword>
<protein>
    <submittedName>
        <fullName evidence="11">M13 family metallopeptidase</fullName>
    </submittedName>
</protein>
<dbReference type="GO" id="GO:0016485">
    <property type="term" value="P:protein processing"/>
    <property type="evidence" value="ECO:0007669"/>
    <property type="project" value="TreeGrafter"/>
</dbReference>
<evidence type="ECO:0000313" key="11">
    <source>
        <dbReference type="EMBL" id="NDU96549.1"/>
    </source>
</evidence>
<sequence length="672" mass="75404">MKQIFFFSLVLLMAGASQPISAQSAKRVVITGVDTSKKPGDDFFKYANGIWYDTIQIPASQSGVGSYSFLNYPQRIRLQGILDSLSAGRHKPGSLEQQVGDFYASGMDTVAINKRGYDPIKPLLARINAISNTATLLKLVADEQKVGNGSIIGFYVGPDDKKSTVNIAQFSQTGIGLPERAYYFKVDSSTVAIQNAYKIYLTRLFELTGTDVATATKNANTTYAIEKLLATSHRTNIELRDVKANYNKLAVAEMAKKQPSLRWTTLLSDLGVKADSVNVGQPAYYDKLNKMIDSVSLADWKVYLKAQALTNYADFLSQPFVDASFAYAKVLTGQAVKKTRAEELTQAVDRSLGQALAQLYVKKYFPESARKRMAVLVDNLKKAFEARINRLDWMSDSTKAKAKDKLYAFSQKIGYPDKWKDYSKVIVKRDAYFENRLSATKNEYLDRVSKVGKAVDRTEWHTTPPTVTAYNNPPLNEIVFPAGILQPPYFDVNADDALNYGGIGMVIGHEITHSFDDQGAQYDKYGNVTNWWTKTDYDKFKARTQQVIDQYNKFTVLDSVHVKGALTVGENTADIAGVAIAYDAFKLTEQGKSNEKLDSFTPDQRFFISIARIWRVKTRNAYMGMYVNTNPHSPAKWRVNGPLMNFTPFYNAFNVQPGDKMYKPEKDRIVVW</sequence>
<keyword evidence="5" id="KW-0378">Hydrolase</keyword>
<evidence type="ECO:0000256" key="8">
    <source>
        <dbReference type="SAM" id="SignalP"/>
    </source>
</evidence>
<feature type="signal peptide" evidence="8">
    <location>
        <begin position="1"/>
        <end position="22"/>
    </location>
</feature>
<keyword evidence="3" id="KW-0645">Protease</keyword>
<dbReference type="PRINTS" id="PR00786">
    <property type="entry name" value="NEPRILYSIN"/>
</dbReference>
<dbReference type="InterPro" id="IPR024079">
    <property type="entry name" value="MetalloPept_cat_dom_sf"/>
</dbReference>
<evidence type="ECO:0000256" key="6">
    <source>
        <dbReference type="ARBA" id="ARBA00022833"/>
    </source>
</evidence>
<evidence type="ECO:0000259" key="9">
    <source>
        <dbReference type="Pfam" id="PF01431"/>
    </source>
</evidence>
<dbReference type="EMBL" id="JAAFZH010000007">
    <property type="protein sequence ID" value="NDU96549.1"/>
    <property type="molecule type" value="Genomic_DNA"/>
</dbReference>
<dbReference type="CDD" id="cd08662">
    <property type="entry name" value="M13"/>
    <property type="match status" value="1"/>
</dbReference>
<evidence type="ECO:0000256" key="1">
    <source>
        <dbReference type="ARBA" id="ARBA00001947"/>
    </source>
</evidence>
<evidence type="ECO:0000313" key="12">
    <source>
        <dbReference type="Proteomes" id="UP000474175"/>
    </source>
</evidence>
<reference evidence="11 12" key="1">
    <citation type="submission" date="2020-02" db="EMBL/GenBank/DDBJ databases">
        <title>Draft genome sequence of two Spirosoma agri KCTC 52727 and Spirosoma terrae KCTC 52035.</title>
        <authorList>
            <person name="Rojas J."/>
            <person name="Ambika Manirajan B."/>
            <person name="Suarez C."/>
            <person name="Ratering S."/>
            <person name="Schnell S."/>
        </authorList>
    </citation>
    <scope>NUCLEOTIDE SEQUENCE [LARGE SCALE GENOMIC DNA]</scope>
    <source>
        <strain evidence="11 12">KCTC 52035</strain>
    </source>
</reference>
<evidence type="ECO:0000256" key="3">
    <source>
        <dbReference type="ARBA" id="ARBA00022670"/>
    </source>
</evidence>
<proteinExistence type="inferred from homology"/>
<keyword evidence="12" id="KW-1185">Reference proteome</keyword>
<dbReference type="InterPro" id="IPR018497">
    <property type="entry name" value="Peptidase_M13_C"/>
</dbReference>
<keyword evidence="4" id="KW-0479">Metal-binding</keyword>
<evidence type="ECO:0000256" key="4">
    <source>
        <dbReference type="ARBA" id="ARBA00022723"/>
    </source>
</evidence>
<gene>
    <name evidence="11" type="ORF">GK108_16835</name>
</gene>
<dbReference type="Pfam" id="PF01431">
    <property type="entry name" value="Peptidase_M13"/>
    <property type="match status" value="1"/>
</dbReference>
<dbReference type="InterPro" id="IPR008753">
    <property type="entry name" value="Peptidase_M13_N"/>
</dbReference>
<dbReference type="RefSeq" id="WP_163950885.1">
    <property type="nucleotide sequence ID" value="NZ_JAAFZH010000007.1"/>
</dbReference>
<dbReference type="GO" id="GO:0004222">
    <property type="term" value="F:metalloendopeptidase activity"/>
    <property type="evidence" value="ECO:0007669"/>
    <property type="project" value="InterPro"/>
</dbReference>
<organism evidence="11 12">
    <name type="scientific">Spirosoma terrae</name>
    <dbReference type="NCBI Taxonomy" id="1968276"/>
    <lineage>
        <taxon>Bacteria</taxon>
        <taxon>Pseudomonadati</taxon>
        <taxon>Bacteroidota</taxon>
        <taxon>Cytophagia</taxon>
        <taxon>Cytophagales</taxon>
        <taxon>Cytophagaceae</taxon>
        <taxon>Spirosoma</taxon>
    </lineage>
</organism>
<keyword evidence="6" id="KW-0862">Zinc</keyword>
<evidence type="ECO:0000259" key="10">
    <source>
        <dbReference type="Pfam" id="PF05649"/>
    </source>
</evidence>
<comment type="cofactor">
    <cofactor evidence="1">
        <name>Zn(2+)</name>
        <dbReference type="ChEBI" id="CHEBI:29105"/>
    </cofactor>
</comment>
<keyword evidence="8" id="KW-0732">Signal</keyword>
<feature type="domain" description="Peptidase M13 C-terminal" evidence="9">
    <location>
        <begin position="469"/>
        <end position="668"/>
    </location>
</feature>
<dbReference type="PANTHER" id="PTHR11733">
    <property type="entry name" value="ZINC METALLOPROTEASE FAMILY M13 NEPRILYSIN-RELATED"/>
    <property type="match status" value="1"/>
</dbReference>
<comment type="similarity">
    <text evidence="2">Belongs to the peptidase M13 family.</text>
</comment>
<dbReference type="Pfam" id="PF05649">
    <property type="entry name" value="Peptidase_M13_N"/>
    <property type="match status" value="1"/>
</dbReference>
<dbReference type="PROSITE" id="PS51885">
    <property type="entry name" value="NEPRILYSIN"/>
    <property type="match status" value="1"/>
</dbReference>